<name>A0AAV1CVI8_OLDCO</name>
<accession>A0AAV1CVI8</accession>
<dbReference type="AlphaFoldDB" id="A0AAV1CVI8"/>
<dbReference type="Proteomes" id="UP001161247">
    <property type="component" value="Chromosome 3"/>
</dbReference>
<evidence type="ECO:0000256" key="1">
    <source>
        <dbReference type="SAM" id="MobiDB-lite"/>
    </source>
</evidence>
<feature type="region of interest" description="Disordered" evidence="1">
    <location>
        <begin position="142"/>
        <end position="182"/>
    </location>
</feature>
<organism evidence="2 3">
    <name type="scientific">Oldenlandia corymbosa var. corymbosa</name>
    <dbReference type="NCBI Taxonomy" id="529605"/>
    <lineage>
        <taxon>Eukaryota</taxon>
        <taxon>Viridiplantae</taxon>
        <taxon>Streptophyta</taxon>
        <taxon>Embryophyta</taxon>
        <taxon>Tracheophyta</taxon>
        <taxon>Spermatophyta</taxon>
        <taxon>Magnoliopsida</taxon>
        <taxon>eudicotyledons</taxon>
        <taxon>Gunneridae</taxon>
        <taxon>Pentapetalae</taxon>
        <taxon>asterids</taxon>
        <taxon>lamiids</taxon>
        <taxon>Gentianales</taxon>
        <taxon>Rubiaceae</taxon>
        <taxon>Rubioideae</taxon>
        <taxon>Spermacoceae</taxon>
        <taxon>Hedyotis-Oldenlandia complex</taxon>
        <taxon>Oldenlandia</taxon>
    </lineage>
</organism>
<feature type="compositionally biased region" description="Polar residues" evidence="1">
    <location>
        <begin position="145"/>
        <end position="154"/>
    </location>
</feature>
<reference evidence="2" key="1">
    <citation type="submission" date="2023-03" db="EMBL/GenBank/DDBJ databases">
        <authorList>
            <person name="Julca I."/>
        </authorList>
    </citation>
    <scope>NUCLEOTIDE SEQUENCE</scope>
</reference>
<evidence type="ECO:0000313" key="3">
    <source>
        <dbReference type="Proteomes" id="UP001161247"/>
    </source>
</evidence>
<proteinExistence type="predicted"/>
<keyword evidence="3" id="KW-1185">Reference proteome</keyword>
<dbReference type="EMBL" id="OX459120">
    <property type="protein sequence ID" value="CAI9099472.1"/>
    <property type="molecule type" value="Genomic_DNA"/>
</dbReference>
<gene>
    <name evidence="2" type="ORF">OLC1_LOCUS9489</name>
</gene>
<feature type="region of interest" description="Disordered" evidence="1">
    <location>
        <begin position="267"/>
        <end position="293"/>
    </location>
</feature>
<evidence type="ECO:0000313" key="2">
    <source>
        <dbReference type="EMBL" id="CAI9099472.1"/>
    </source>
</evidence>
<sequence>MDGMTSVVKQWSGTHKRRKVGLIGSAPYSVFTVPSISAKTEFLEGAHLESLDQHRERSFAETLHHQQTLVVCTAAKKRRISEPSQFSRRETYPFMCLLSTKPRKTPFQESALGKVSKKQRRETVLVAATLFDCRPHVTVCEATGGESSHPSQGQHVDVGDRLYRDRSSRKRTRTPTDIASSAGLNESVGHKRLRLDANFSRICIGSSDNSEDSVKNGPKRARSEEVLPELKGKYGRGADLLIDLLGKAMEERYRLTGNVLNVHPDPIHNMNSTQHNPEQGLAVVEPNQPPEHP</sequence>
<feature type="compositionally biased region" description="Basic and acidic residues" evidence="1">
    <location>
        <begin position="157"/>
        <end position="166"/>
    </location>
</feature>
<protein>
    <submittedName>
        <fullName evidence="2">OLC1v1036299C1</fullName>
    </submittedName>
</protein>